<dbReference type="GO" id="GO:0055085">
    <property type="term" value="P:transmembrane transport"/>
    <property type="evidence" value="ECO:0007669"/>
    <property type="project" value="InterPro"/>
</dbReference>
<dbReference type="InterPro" id="IPR051393">
    <property type="entry name" value="ABC_transporter_permease"/>
</dbReference>
<gene>
    <name evidence="9" type="primary">araP_4</name>
    <name evidence="9" type="ORF">SDC9_62957</name>
</gene>
<accession>A0A644XK49</accession>
<feature type="transmembrane region" description="Helical" evidence="7">
    <location>
        <begin position="233"/>
        <end position="254"/>
    </location>
</feature>
<dbReference type="Gene3D" id="1.10.3720.10">
    <property type="entry name" value="MetI-like"/>
    <property type="match status" value="1"/>
</dbReference>
<feature type="transmembrane region" description="Helical" evidence="7">
    <location>
        <begin position="158"/>
        <end position="179"/>
    </location>
</feature>
<dbReference type="SUPFAM" id="SSF161098">
    <property type="entry name" value="MetI-like"/>
    <property type="match status" value="1"/>
</dbReference>
<evidence type="ECO:0000256" key="1">
    <source>
        <dbReference type="ARBA" id="ARBA00004651"/>
    </source>
</evidence>
<dbReference type="AlphaFoldDB" id="A0A644XK49"/>
<feature type="transmembrane region" description="Helical" evidence="7">
    <location>
        <begin position="266"/>
        <end position="286"/>
    </location>
</feature>
<dbReference type="GO" id="GO:0005886">
    <property type="term" value="C:plasma membrane"/>
    <property type="evidence" value="ECO:0007669"/>
    <property type="project" value="UniProtKB-SubCell"/>
</dbReference>
<keyword evidence="5 7" id="KW-1133">Transmembrane helix</keyword>
<dbReference type="PANTHER" id="PTHR30193">
    <property type="entry name" value="ABC TRANSPORTER PERMEASE PROTEIN"/>
    <property type="match status" value="1"/>
</dbReference>
<comment type="subcellular location">
    <subcellularLocation>
        <location evidence="1">Cell membrane</location>
        <topology evidence="1">Multi-pass membrane protein</topology>
    </subcellularLocation>
</comment>
<feature type="transmembrane region" description="Helical" evidence="7">
    <location>
        <begin position="76"/>
        <end position="98"/>
    </location>
</feature>
<dbReference type="Pfam" id="PF00528">
    <property type="entry name" value="BPD_transp_1"/>
    <property type="match status" value="1"/>
</dbReference>
<organism evidence="9">
    <name type="scientific">bioreactor metagenome</name>
    <dbReference type="NCBI Taxonomy" id="1076179"/>
    <lineage>
        <taxon>unclassified sequences</taxon>
        <taxon>metagenomes</taxon>
        <taxon>ecological metagenomes</taxon>
    </lineage>
</organism>
<dbReference type="PROSITE" id="PS50928">
    <property type="entry name" value="ABC_TM1"/>
    <property type="match status" value="1"/>
</dbReference>
<name>A0A644XK49_9ZZZZ</name>
<proteinExistence type="predicted"/>
<protein>
    <submittedName>
        <fullName evidence="9">L-arabinose transport system permease protein AraP</fullName>
    </submittedName>
</protein>
<keyword evidence="4 7" id="KW-0812">Transmembrane</keyword>
<feature type="transmembrane region" description="Helical" evidence="7">
    <location>
        <begin position="110"/>
        <end position="132"/>
    </location>
</feature>
<feature type="transmembrane region" description="Helical" evidence="7">
    <location>
        <begin position="12"/>
        <end position="35"/>
    </location>
</feature>
<evidence type="ECO:0000256" key="3">
    <source>
        <dbReference type="ARBA" id="ARBA00022475"/>
    </source>
</evidence>
<feature type="domain" description="ABC transmembrane type-1" evidence="8">
    <location>
        <begin position="72"/>
        <end position="283"/>
    </location>
</feature>
<comment type="caution">
    <text evidence="9">The sequence shown here is derived from an EMBL/GenBank/DDBJ whole genome shotgun (WGS) entry which is preliminary data.</text>
</comment>
<dbReference type="CDD" id="cd06261">
    <property type="entry name" value="TM_PBP2"/>
    <property type="match status" value="1"/>
</dbReference>
<keyword evidence="6 7" id="KW-0472">Membrane</keyword>
<sequence>MQAVGTHRSRIWGARVLFLSPVLLLFFFFFLYPFVFTIATSFTSWRGIGSMKFNGVANYQKLLGDPTFRKALGNNVIWALSQGFIQVPLACLVAMILVRKPKGWRMLRTVYYLPNVISTVALAMVWVAIYNVEGPLNAILSSLFGMEKRNWLGNPDTALFAVIFQTVIYIGYFMIILLASAMNIPRSLYEAAQIDGASTFQQERHITLPMLRGSLITTMTLAMAYGMRHFESTFLMTGGGPAYATTTMGIDLYLRMDALRYSEASTAGVFLIVMGTLVITLLRKIFGSSDPMSEMAQ</sequence>
<dbReference type="InterPro" id="IPR035906">
    <property type="entry name" value="MetI-like_sf"/>
</dbReference>
<evidence type="ECO:0000256" key="4">
    <source>
        <dbReference type="ARBA" id="ARBA00022692"/>
    </source>
</evidence>
<reference evidence="9" key="1">
    <citation type="submission" date="2019-08" db="EMBL/GenBank/DDBJ databases">
        <authorList>
            <person name="Kucharzyk K."/>
            <person name="Murdoch R.W."/>
            <person name="Higgins S."/>
            <person name="Loffler F."/>
        </authorList>
    </citation>
    <scope>NUCLEOTIDE SEQUENCE</scope>
</reference>
<evidence type="ECO:0000256" key="7">
    <source>
        <dbReference type="SAM" id="Phobius"/>
    </source>
</evidence>
<dbReference type="InterPro" id="IPR000515">
    <property type="entry name" value="MetI-like"/>
</dbReference>
<dbReference type="EMBL" id="VSSQ01002638">
    <property type="protein sequence ID" value="MPM16576.1"/>
    <property type="molecule type" value="Genomic_DNA"/>
</dbReference>
<dbReference type="PANTHER" id="PTHR30193:SF37">
    <property type="entry name" value="INNER MEMBRANE ABC TRANSPORTER PERMEASE PROTEIN YCJO"/>
    <property type="match status" value="1"/>
</dbReference>
<evidence type="ECO:0000256" key="2">
    <source>
        <dbReference type="ARBA" id="ARBA00022448"/>
    </source>
</evidence>
<keyword evidence="3" id="KW-1003">Cell membrane</keyword>
<keyword evidence="2" id="KW-0813">Transport</keyword>
<dbReference type="SUPFAM" id="SSF160964">
    <property type="entry name" value="MalF N-terminal region-like"/>
    <property type="match status" value="1"/>
</dbReference>
<evidence type="ECO:0000259" key="8">
    <source>
        <dbReference type="PROSITE" id="PS50928"/>
    </source>
</evidence>
<evidence type="ECO:0000313" key="9">
    <source>
        <dbReference type="EMBL" id="MPM16576.1"/>
    </source>
</evidence>
<evidence type="ECO:0000256" key="5">
    <source>
        <dbReference type="ARBA" id="ARBA00022989"/>
    </source>
</evidence>
<evidence type="ECO:0000256" key="6">
    <source>
        <dbReference type="ARBA" id="ARBA00023136"/>
    </source>
</evidence>